<proteinExistence type="inferred from homology"/>
<keyword evidence="8" id="KW-1185">Reference proteome</keyword>
<evidence type="ECO:0000256" key="1">
    <source>
        <dbReference type="ARBA" id="ARBA00006895"/>
    </source>
</evidence>
<feature type="region of interest" description="Disordered" evidence="4">
    <location>
        <begin position="1"/>
        <end position="152"/>
    </location>
</feature>
<feature type="compositionally biased region" description="Basic residues" evidence="4">
    <location>
        <begin position="90"/>
        <end position="99"/>
    </location>
</feature>
<dbReference type="InterPro" id="IPR019134">
    <property type="entry name" value="Cactin_C"/>
</dbReference>
<feature type="compositionally biased region" description="Basic and acidic residues" evidence="4">
    <location>
        <begin position="37"/>
        <end position="50"/>
    </location>
</feature>
<dbReference type="AlphaFoldDB" id="A0AAE0TH03"/>
<dbReference type="Proteomes" id="UP001195483">
    <property type="component" value="Unassembled WGS sequence"/>
</dbReference>
<dbReference type="SMART" id="SM01050">
    <property type="entry name" value="CactinC_cactus"/>
    <property type="match status" value="1"/>
</dbReference>
<dbReference type="EMBL" id="JAEAOA010002259">
    <property type="protein sequence ID" value="KAK3610182.1"/>
    <property type="molecule type" value="Genomic_DNA"/>
</dbReference>
<protein>
    <recommendedName>
        <fullName evidence="2">Splicing factor Cactin</fullName>
    </recommendedName>
</protein>
<dbReference type="GO" id="GO:0005737">
    <property type="term" value="C:cytoplasm"/>
    <property type="evidence" value="ECO:0007669"/>
    <property type="project" value="TreeGrafter"/>
</dbReference>
<dbReference type="GO" id="GO:0045292">
    <property type="term" value="P:mRNA cis splicing, via spliceosome"/>
    <property type="evidence" value="ECO:0007669"/>
    <property type="project" value="TreeGrafter"/>
</dbReference>
<feature type="region of interest" description="Disordered" evidence="4">
    <location>
        <begin position="467"/>
        <end position="569"/>
    </location>
</feature>
<evidence type="ECO:0000256" key="2">
    <source>
        <dbReference type="ARBA" id="ARBA00034534"/>
    </source>
</evidence>
<feature type="compositionally biased region" description="Basic and acidic residues" evidence="4">
    <location>
        <begin position="120"/>
        <end position="152"/>
    </location>
</feature>
<evidence type="ECO:0000256" key="3">
    <source>
        <dbReference type="SAM" id="Coils"/>
    </source>
</evidence>
<dbReference type="Pfam" id="PF09732">
    <property type="entry name" value="CactinC_cactus"/>
    <property type="match status" value="1"/>
</dbReference>
<reference evidence="7" key="1">
    <citation type="journal article" date="2021" name="Genome Biol. Evol.">
        <title>A High-Quality Reference Genome for a Parasitic Bivalve with Doubly Uniparental Inheritance (Bivalvia: Unionida).</title>
        <authorList>
            <person name="Smith C.H."/>
        </authorList>
    </citation>
    <scope>NUCLEOTIDE SEQUENCE</scope>
    <source>
        <strain evidence="7">CHS0354</strain>
    </source>
</reference>
<dbReference type="Pfam" id="PF10312">
    <property type="entry name" value="Cactin_mid"/>
    <property type="match status" value="1"/>
</dbReference>
<accession>A0AAE0TH03</accession>
<evidence type="ECO:0000259" key="6">
    <source>
        <dbReference type="Pfam" id="PF10312"/>
    </source>
</evidence>
<organism evidence="7 8">
    <name type="scientific">Potamilus streckersoni</name>
    <dbReference type="NCBI Taxonomy" id="2493646"/>
    <lineage>
        <taxon>Eukaryota</taxon>
        <taxon>Metazoa</taxon>
        <taxon>Spiralia</taxon>
        <taxon>Lophotrochozoa</taxon>
        <taxon>Mollusca</taxon>
        <taxon>Bivalvia</taxon>
        <taxon>Autobranchia</taxon>
        <taxon>Heteroconchia</taxon>
        <taxon>Palaeoheterodonta</taxon>
        <taxon>Unionida</taxon>
        <taxon>Unionoidea</taxon>
        <taxon>Unionidae</taxon>
        <taxon>Ambleminae</taxon>
        <taxon>Lampsilini</taxon>
        <taxon>Potamilus</taxon>
    </lineage>
</organism>
<feature type="compositionally biased region" description="Low complexity" evidence="4">
    <location>
        <begin position="100"/>
        <end position="118"/>
    </location>
</feature>
<evidence type="ECO:0000313" key="8">
    <source>
        <dbReference type="Proteomes" id="UP001195483"/>
    </source>
</evidence>
<dbReference type="InterPro" id="IPR018816">
    <property type="entry name" value="Cactin_central"/>
</dbReference>
<feature type="compositionally biased region" description="Basic and acidic residues" evidence="4">
    <location>
        <begin position="18"/>
        <end position="29"/>
    </location>
</feature>
<dbReference type="GO" id="GO:0005681">
    <property type="term" value="C:spliceosomal complex"/>
    <property type="evidence" value="ECO:0007669"/>
    <property type="project" value="TreeGrafter"/>
</dbReference>
<keyword evidence="3" id="KW-0175">Coiled coil</keyword>
<comment type="similarity">
    <text evidence="1">Belongs to the CACTIN family.</text>
</comment>
<comment type="caution">
    <text evidence="7">The sequence shown here is derived from an EMBL/GenBank/DDBJ whole genome shotgun (WGS) entry which is preliminary data.</text>
</comment>
<name>A0AAE0TH03_9BIVA</name>
<reference evidence="7" key="2">
    <citation type="journal article" date="2021" name="Genome Biol. Evol.">
        <title>Developing a high-quality reference genome for a parasitic bivalve with doubly uniparental inheritance (Bivalvia: Unionida).</title>
        <authorList>
            <person name="Smith C.H."/>
        </authorList>
    </citation>
    <scope>NUCLEOTIDE SEQUENCE</scope>
    <source>
        <strain evidence="7">CHS0354</strain>
        <tissue evidence="7">Mantle</tissue>
    </source>
</reference>
<feature type="compositionally biased region" description="Acidic residues" evidence="4">
    <location>
        <begin position="528"/>
        <end position="555"/>
    </location>
</feature>
<feature type="coiled-coil region" evidence="3">
    <location>
        <begin position="198"/>
        <end position="257"/>
    </location>
</feature>
<feature type="compositionally biased region" description="Basic residues" evidence="4">
    <location>
        <begin position="1"/>
        <end position="17"/>
    </location>
</feature>
<feature type="domain" description="Splicing factor Cactin C-terminal" evidence="5">
    <location>
        <begin position="639"/>
        <end position="763"/>
    </location>
</feature>
<evidence type="ECO:0000259" key="5">
    <source>
        <dbReference type="Pfam" id="PF09732"/>
    </source>
</evidence>
<sequence length="763" mass="90906">MGNKDKKQHKQKSRSRSRSRDREGQYIKSKDRKRHYNNRDESDSSSLDRRQSKKHKEQSKSQEEKKHRKSHHKSGSFTSEDNSDHTRSQERKKHKKSRRVSVSSTSSEESSPDSGMSRTRMIENDILRLKEERRQRKEIIKATETPEDKRARRLAKKELKEIRRKEKMGWDKEYLGYTNADNPFGDEHLLDTFVWSKKMDKEGKRSLSKEEIQQLQKQKMEENRRELEKVKKRRLEREKEMEERQSEREQMQREKEAEYYREWEKQEDSFHLQQAKLRSQIRVQDGRAKPIDLLAKYISAEDDELAVEMHEPYTYLYGLTIPDLEDLLEDIKVYLELEQGKNADYWRDIITVTTDELNKLRKVDADSREFRDRREGINQSVSEEVATIFKGKTTKQLLLLEEQIKKKLQGGEGVDVGYWESLLQQLKAHMARTRLRERHQDVLRQKLFKLKQEQGITSEPLFPVVLSGSRDNLKGSGTPDPLPSQDREMDSTQEPGPSQDRETDSSQEPGPSREDSASIQVKIKQEMVNEEEENSDEEEEEGETVLTEEDLEPPEVLDYKAGNYSPKLLQPEDLNIDDVVYDVEDDMKKLELAREQVRYTGQVKLDAETEFEKKAREGMNDDEAQFSVEFQLEHNSFLWSDKYRPRKPRFFNRVHTGFEWNKYNQTHYDIDNPPPKIVQGYKFNIFYPDLIDKTKTPEYTVTPLEDNKDFGVLRFHAGPPYEDIAFKVVNREWEFSYKRGFRCQFANNIFQLWFHFKRYRYRR</sequence>
<dbReference type="PANTHER" id="PTHR21737">
    <property type="entry name" value="POLYGLUTAMINE BINDING PROTEIN 1/MARVEL MEMBRANE-ASSOCIATING DOMAIN CONTAINING 3"/>
    <property type="match status" value="1"/>
</dbReference>
<evidence type="ECO:0000313" key="7">
    <source>
        <dbReference type="EMBL" id="KAK3610182.1"/>
    </source>
</evidence>
<feature type="domain" description="Splicing factor cactin central" evidence="6">
    <location>
        <begin position="253"/>
        <end position="439"/>
    </location>
</feature>
<gene>
    <name evidence="7" type="ORF">CHS0354_038818</name>
</gene>
<reference evidence="7" key="3">
    <citation type="submission" date="2023-05" db="EMBL/GenBank/DDBJ databases">
        <authorList>
            <person name="Smith C.H."/>
        </authorList>
    </citation>
    <scope>NUCLEOTIDE SEQUENCE</scope>
    <source>
        <strain evidence="7">CHS0354</strain>
        <tissue evidence="7">Mantle</tissue>
    </source>
</reference>
<dbReference type="PANTHER" id="PTHR21737:SF4">
    <property type="entry name" value="SPLICING FACTOR CACTIN"/>
    <property type="match status" value="1"/>
</dbReference>
<evidence type="ECO:0000256" key="4">
    <source>
        <dbReference type="SAM" id="MobiDB-lite"/>
    </source>
</evidence>